<keyword evidence="1" id="KW-0479">Metal-binding</keyword>
<dbReference type="InterPro" id="IPR013083">
    <property type="entry name" value="Znf_RING/FYVE/PHD"/>
</dbReference>
<evidence type="ECO:0000313" key="5">
    <source>
        <dbReference type="Proteomes" id="UP000829685"/>
    </source>
</evidence>
<dbReference type="AlphaFoldDB" id="A0A9Q0APE5"/>
<dbReference type="SUPFAM" id="SSF57850">
    <property type="entry name" value="RING/U-box"/>
    <property type="match status" value="1"/>
</dbReference>
<keyword evidence="5" id="KW-1185">Reference proteome</keyword>
<dbReference type="GO" id="GO:0008270">
    <property type="term" value="F:zinc ion binding"/>
    <property type="evidence" value="ECO:0007669"/>
    <property type="project" value="UniProtKB-KW"/>
</dbReference>
<sequence>MARSRPNSKLTAGNKRRGPGRPRKREPSPEHPEFYASSEDQQVEVEDCAPPARACNGFYRSYGAKTRPGDGKIRPQSYRQRTQPPTTYKPPQPDSDSDEGVHDSITVSTTVQIHRAEGSGERLQYRKGITKKHQPPKQAASAAQPRKTVTWDPENYHTSEQDDWRGLPTPLHGWSWRALSAAPKKARHISDFDPHVPEDRSQNMWSPNYFPGTIKDHEAPCVACSETRPLDEFIQLPCGHYCHPDCFGRAQDTCPGCRRPVRFSICGHRADVRYVRLLQLAGGSFGGVCKPCGATDSGRRHWNSGLSVWRGTSALRTGTYSRHLGTWRSCGRQGRHTDLEDEHGSESTEIDSAIEKGDGAVQQLGGYHGELADAAVVYRGQREKTAPGEANSESELHQPPVNHEAQPPDRISTEETLAPCRFRLWWSIGQKHEWKACETLSVTSPALTEAYGPESCEETWRQCTRNWSPVSRHLKDRSDSVEAEIDRFRSAAWRAGTTRARIGLQALVVAWRNLERIWLRIAAYEEMVARNGAAPLRGMAHGDLRTVQDSLRLEWVDQLEEAADAMARFLSLPEVVAKTFDNPV</sequence>
<dbReference type="Proteomes" id="UP000829685">
    <property type="component" value="Unassembled WGS sequence"/>
</dbReference>
<keyword evidence="1" id="KW-0862">Zinc</keyword>
<dbReference type="Gene3D" id="3.30.40.10">
    <property type="entry name" value="Zinc/RING finger domain, C3HC4 (zinc finger)"/>
    <property type="match status" value="1"/>
</dbReference>
<evidence type="ECO:0000256" key="2">
    <source>
        <dbReference type="SAM" id="MobiDB-lite"/>
    </source>
</evidence>
<feature type="compositionally biased region" description="Basic and acidic residues" evidence="2">
    <location>
        <begin position="114"/>
        <end position="124"/>
    </location>
</feature>
<proteinExistence type="predicted"/>
<feature type="region of interest" description="Disordered" evidence="2">
    <location>
        <begin position="1"/>
        <end position="164"/>
    </location>
</feature>
<protein>
    <recommendedName>
        <fullName evidence="3">RING-type domain-containing protein</fullName>
    </recommendedName>
</protein>
<organism evidence="4 5">
    <name type="scientific">Neoarthrinium moseri</name>
    <dbReference type="NCBI Taxonomy" id="1658444"/>
    <lineage>
        <taxon>Eukaryota</taxon>
        <taxon>Fungi</taxon>
        <taxon>Dikarya</taxon>
        <taxon>Ascomycota</taxon>
        <taxon>Pezizomycotina</taxon>
        <taxon>Sordariomycetes</taxon>
        <taxon>Xylariomycetidae</taxon>
        <taxon>Amphisphaeriales</taxon>
        <taxon>Apiosporaceae</taxon>
        <taxon>Neoarthrinium</taxon>
    </lineage>
</organism>
<feature type="domain" description="RING-type" evidence="3">
    <location>
        <begin position="221"/>
        <end position="258"/>
    </location>
</feature>
<feature type="compositionally biased region" description="Basic and acidic residues" evidence="2">
    <location>
        <begin position="154"/>
        <end position="164"/>
    </location>
</feature>
<reference evidence="4" key="1">
    <citation type="submission" date="2021-03" db="EMBL/GenBank/DDBJ databases">
        <title>Revisited historic fungal species revealed as producer of novel bioactive compounds through whole genome sequencing and comparative genomics.</title>
        <authorList>
            <person name="Vignolle G.A."/>
            <person name="Hochenegger N."/>
            <person name="Mach R.L."/>
            <person name="Mach-Aigner A.R."/>
            <person name="Javad Rahimi M."/>
            <person name="Salim K.A."/>
            <person name="Chan C.M."/>
            <person name="Lim L.B.L."/>
            <person name="Cai F."/>
            <person name="Druzhinina I.S."/>
            <person name="U'Ren J.M."/>
            <person name="Derntl C."/>
        </authorList>
    </citation>
    <scope>NUCLEOTIDE SEQUENCE</scope>
    <source>
        <strain evidence="4">TUCIM 5799</strain>
    </source>
</reference>
<dbReference type="EMBL" id="JAFIMR010000019">
    <property type="protein sequence ID" value="KAI1867044.1"/>
    <property type="molecule type" value="Genomic_DNA"/>
</dbReference>
<feature type="compositionally biased region" description="Polar residues" evidence="2">
    <location>
        <begin position="1"/>
        <end position="11"/>
    </location>
</feature>
<dbReference type="PROSITE" id="PS50089">
    <property type="entry name" value="ZF_RING_2"/>
    <property type="match status" value="1"/>
</dbReference>
<feature type="region of interest" description="Disordered" evidence="2">
    <location>
        <begin position="382"/>
        <end position="409"/>
    </location>
</feature>
<accession>A0A9Q0APE5</accession>
<evidence type="ECO:0000256" key="1">
    <source>
        <dbReference type="PROSITE-ProRule" id="PRU00175"/>
    </source>
</evidence>
<evidence type="ECO:0000313" key="4">
    <source>
        <dbReference type="EMBL" id="KAI1867044.1"/>
    </source>
</evidence>
<keyword evidence="1" id="KW-0863">Zinc-finger</keyword>
<comment type="caution">
    <text evidence="4">The sequence shown here is derived from an EMBL/GenBank/DDBJ whole genome shotgun (WGS) entry which is preliminary data.</text>
</comment>
<evidence type="ECO:0000259" key="3">
    <source>
        <dbReference type="PROSITE" id="PS50089"/>
    </source>
</evidence>
<dbReference type="InterPro" id="IPR001841">
    <property type="entry name" value="Znf_RING"/>
</dbReference>
<feature type="compositionally biased region" description="Low complexity" evidence="2">
    <location>
        <begin position="136"/>
        <end position="145"/>
    </location>
</feature>
<gene>
    <name evidence="4" type="ORF">JX265_007620</name>
</gene>
<feature type="compositionally biased region" description="Basic residues" evidence="2">
    <location>
        <begin position="14"/>
        <end position="24"/>
    </location>
</feature>
<name>A0A9Q0APE5_9PEZI</name>